<evidence type="ECO:0000313" key="2">
    <source>
        <dbReference type="Proteomes" id="UP001175271"/>
    </source>
</evidence>
<name>A0AA39MCC8_9BILA</name>
<reference evidence="1" key="1">
    <citation type="submission" date="2023-06" db="EMBL/GenBank/DDBJ databases">
        <title>Genomic analysis of the entomopathogenic nematode Steinernema hermaphroditum.</title>
        <authorList>
            <person name="Schwarz E.M."/>
            <person name="Heppert J.K."/>
            <person name="Baniya A."/>
            <person name="Schwartz H.T."/>
            <person name="Tan C.-H."/>
            <person name="Antoshechkin I."/>
            <person name="Sternberg P.W."/>
            <person name="Goodrich-Blair H."/>
            <person name="Dillman A.R."/>
        </authorList>
    </citation>
    <scope>NUCLEOTIDE SEQUENCE</scope>
    <source>
        <strain evidence="1">PS9179</strain>
        <tissue evidence="1">Whole animal</tissue>
    </source>
</reference>
<proteinExistence type="predicted"/>
<accession>A0AA39MCC8</accession>
<sequence length="305" mass="35730">MDSVPYEFCEDVFGRIDATRAAYREYADLLTALWREAARTCAEKIWRFSIDIWKDGEQWMCNLQDWDRADEEEGPISIDQLVAMDRRWIRVMSVEVGAGVDDETSFEVSKEDISQKLIPFLNRQSLHCCSFQIWIHSTYDASEYLDIFQKYVAFGHLQLKVPRYCAQMEEFMEAQVQNNSALKFLTLQVVPTEPYTMELKYHLIQLLARNIVGITIYHELEMKLLKAAFDAWEQTEKELHVTGRIGVTQEEVLALAFPENIIRTEGAFKEHGRRLVVRWTKENGLDFTCNFDYNTRRLYLDTGMA</sequence>
<protein>
    <submittedName>
        <fullName evidence="1">Uncharacterized protein</fullName>
    </submittedName>
</protein>
<comment type="caution">
    <text evidence="1">The sequence shown here is derived from an EMBL/GenBank/DDBJ whole genome shotgun (WGS) entry which is preliminary data.</text>
</comment>
<keyword evidence="2" id="KW-1185">Reference proteome</keyword>
<evidence type="ECO:0000313" key="1">
    <source>
        <dbReference type="EMBL" id="KAK0428509.1"/>
    </source>
</evidence>
<dbReference type="EMBL" id="JAUCMV010000001">
    <property type="protein sequence ID" value="KAK0428509.1"/>
    <property type="molecule type" value="Genomic_DNA"/>
</dbReference>
<organism evidence="1 2">
    <name type="scientific">Steinernema hermaphroditum</name>
    <dbReference type="NCBI Taxonomy" id="289476"/>
    <lineage>
        <taxon>Eukaryota</taxon>
        <taxon>Metazoa</taxon>
        <taxon>Ecdysozoa</taxon>
        <taxon>Nematoda</taxon>
        <taxon>Chromadorea</taxon>
        <taxon>Rhabditida</taxon>
        <taxon>Tylenchina</taxon>
        <taxon>Panagrolaimomorpha</taxon>
        <taxon>Strongyloidoidea</taxon>
        <taxon>Steinernematidae</taxon>
        <taxon>Steinernema</taxon>
    </lineage>
</organism>
<dbReference type="Proteomes" id="UP001175271">
    <property type="component" value="Unassembled WGS sequence"/>
</dbReference>
<gene>
    <name evidence="1" type="ORF">QR680_010842</name>
</gene>
<dbReference type="AlphaFoldDB" id="A0AA39MCC8"/>